<comment type="pathway">
    <text evidence="1 6">Metabolic intermediate biosynthesis; chorismate biosynthesis; chorismate from D-erythrose 4-phosphate and phosphoenolpyruvate: step 4/7.</text>
</comment>
<comment type="function">
    <text evidence="6">Involved in the biosynthesis of the chorismate, which leads to the biosynthesis of aromatic amino acids. Catalyzes the reversible NADPH linked reduction of 3-dehydroshikimate (DHSA) to yield shikimate (SA).</text>
</comment>
<keyword evidence="3 6" id="KW-0560">Oxidoreductase</keyword>
<dbReference type="GO" id="GO:0009073">
    <property type="term" value="P:aromatic amino acid family biosynthetic process"/>
    <property type="evidence" value="ECO:0007669"/>
    <property type="project" value="UniProtKB-KW"/>
</dbReference>
<dbReference type="InterPro" id="IPR046346">
    <property type="entry name" value="Aminoacid_DH-like_N_sf"/>
</dbReference>
<organism evidence="9 11">
    <name type="scientific">Paraburkholderia youngii</name>
    <dbReference type="NCBI Taxonomy" id="2782701"/>
    <lineage>
        <taxon>Bacteria</taxon>
        <taxon>Pseudomonadati</taxon>
        <taxon>Pseudomonadota</taxon>
        <taxon>Betaproteobacteria</taxon>
        <taxon>Burkholderiales</taxon>
        <taxon>Burkholderiaceae</taxon>
        <taxon>Paraburkholderia</taxon>
    </lineage>
</organism>
<dbReference type="GO" id="GO:0019632">
    <property type="term" value="P:shikimate metabolic process"/>
    <property type="evidence" value="ECO:0007669"/>
    <property type="project" value="TreeGrafter"/>
</dbReference>
<dbReference type="PANTHER" id="PTHR21089">
    <property type="entry name" value="SHIKIMATE DEHYDROGENASE"/>
    <property type="match status" value="1"/>
</dbReference>
<dbReference type="Pfam" id="PF01262">
    <property type="entry name" value="AlaDh_PNT_C"/>
    <property type="match status" value="1"/>
</dbReference>
<dbReference type="EC" id="1.1.1.25" evidence="6"/>
<evidence type="ECO:0000256" key="4">
    <source>
        <dbReference type="ARBA" id="ARBA00023141"/>
    </source>
</evidence>
<evidence type="ECO:0000313" key="11">
    <source>
        <dbReference type="Proteomes" id="UP000592820"/>
    </source>
</evidence>
<dbReference type="NCBIfam" id="NF001319">
    <property type="entry name" value="PRK00258.3-3"/>
    <property type="match status" value="1"/>
</dbReference>
<comment type="subunit">
    <text evidence="6">Homodimer.</text>
</comment>
<dbReference type="HAMAP" id="MF_00222">
    <property type="entry name" value="Shikimate_DH_AroE"/>
    <property type="match status" value="1"/>
</dbReference>
<dbReference type="Gene3D" id="3.40.50.720">
    <property type="entry name" value="NAD(P)-binding Rossmann-like Domain"/>
    <property type="match status" value="1"/>
</dbReference>
<reference evidence="9 11" key="2">
    <citation type="submission" date="2020-08" db="EMBL/GenBank/DDBJ databases">
        <title>Genomic Encyclopedia of Type Strains, Phase IV (KMG-V): Genome sequencing to study the core and pangenomes of soil and plant-associated prokaryotes.</title>
        <authorList>
            <person name="Whitman W."/>
        </authorList>
    </citation>
    <scope>NUCLEOTIDE SEQUENCE [LARGE SCALE GENOMIC DNA]</scope>
    <source>
        <strain evidence="9 11">JPY162</strain>
    </source>
</reference>
<dbReference type="PANTHER" id="PTHR21089:SF1">
    <property type="entry name" value="BIFUNCTIONAL 3-DEHYDROQUINATE DEHYDRATASE_SHIKIMATE DEHYDROGENASE, CHLOROPLASTIC"/>
    <property type="match status" value="1"/>
</dbReference>
<feature type="binding site" evidence="6">
    <location>
        <position position="258"/>
    </location>
    <ligand>
        <name>NADP(+)</name>
        <dbReference type="ChEBI" id="CHEBI:58349"/>
    </ligand>
</feature>
<dbReference type="Gene3D" id="3.40.50.10860">
    <property type="entry name" value="Leucine Dehydrogenase, chain A, domain 1"/>
    <property type="match status" value="1"/>
</dbReference>
<feature type="binding site" evidence="6">
    <location>
        <position position="102"/>
    </location>
    <ligand>
        <name>shikimate</name>
        <dbReference type="ChEBI" id="CHEBI:36208"/>
    </ligand>
</feature>
<comment type="similarity">
    <text evidence="6">Belongs to the shikimate dehydrogenase family.</text>
</comment>
<comment type="catalytic activity">
    <reaction evidence="6">
        <text>shikimate + NADP(+) = 3-dehydroshikimate + NADPH + H(+)</text>
        <dbReference type="Rhea" id="RHEA:17737"/>
        <dbReference type="ChEBI" id="CHEBI:15378"/>
        <dbReference type="ChEBI" id="CHEBI:16630"/>
        <dbReference type="ChEBI" id="CHEBI:36208"/>
        <dbReference type="ChEBI" id="CHEBI:57783"/>
        <dbReference type="ChEBI" id="CHEBI:58349"/>
        <dbReference type="EC" id="1.1.1.25"/>
    </reaction>
</comment>
<evidence type="ECO:0000256" key="2">
    <source>
        <dbReference type="ARBA" id="ARBA00022605"/>
    </source>
</evidence>
<comment type="caution">
    <text evidence="6">Lacks conserved residue(s) required for the propagation of feature annotation.</text>
</comment>
<evidence type="ECO:0000259" key="8">
    <source>
        <dbReference type="Pfam" id="PF08501"/>
    </source>
</evidence>
<feature type="binding site" evidence="6">
    <location>
        <position position="260"/>
    </location>
    <ligand>
        <name>shikimate</name>
        <dbReference type="ChEBI" id="CHEBI:36208"/>
    </ligand>
</feature>
<keyword evidence="12" id="KW-1185">Reference proteome</keyword>
<dbReference type="AlphaFoldDB" id="A0A7W8L0U4"/>
<feature type="binding site" evidence="6">
    <location>
        <position position="118"/>
    </location>
    <ligand>
        <name>NADP(+)</name>
        <dbReference type="ChEBI" id="CHEBI:58349"/>
    </ligand>
</feature>
<evidence type="ECO:0000313" key="10">
    <source>
        <dbReference type="EMBL" id="NVI03263.1"/>
    </source>
</evidence>
<comment type="caution">
    <text evidence="9">The sequence shown here is derived from an EMBL/GenBank/DDBJ whole genome shotgun (WGS) entry which is preliminary data.</text>
</comment>
<dbReference type="InterPro" id="IPR036291">
    <property type="entry name" value="NAD(P)-bd_dom_sf"/>
</dbReference>
<dbReference type="InterPro" id="IPR022893">
    <property type="entry name" value="Shikimate_DH_fam"/>
</dbReference>
<dbReference type="InterPro" id="IPR007698">
    <property type="entry name" value="AlaDH/PNT_NAD(H)-bd"/>
</dbReference>
<dbReference type="RefSeq" id="WP_176365963.1">
    <property type="nucleotide sequence ID" value="NZ_JACHDE010000001.1"/>
</dbReference>
<dbReference type="UniPathway" id="UPA00053">
    <property type="reaction ID" value="UER00087"/>
</dbReference>
<evidence type="ECO:0000313" key="12">
    <source>
        <dbReference type="Proteomes" id="UP000821598"/>
    </source>
</evidence>
<dbReference type="GO" id="GO:0009423">
    <property type="term" value="P:chorismate biosynthetic process"/>
    <property type="evidence" value="ECO:0007669"/>
    <property type="project" value="UniProtKB-UniRule"/>
</dbReference>
<dbReference type="EMBL" id="JACHDE010000001">
    <property type="protein sequence ID" value="MBB5398284.1"/>
    <property type="molecule type" value="Genomic_DNA"/>
</dbReference>
<reference evidence="10 12" key="1">
    <citation type="submission" date="2019-08" db="EMBL/GenBank/DDBJ databases">
        <title>Paraburkholderia simonii sp. nov. and P. youngii sp. nov. Brazilian and Mexican Mimosa-associated rhizobia.</title>
        <authorList>
            <person name="Mavima L."/>
            <person name="Beukes C.W."/>
            <person name="Palmer M."/>
            <person name="De Meyer S.E."/>
            <person name="James E.K."/>
            <person name="Maluk M."/>
            <person name="Avontuur J.R."/>
            <person name="Chan W.Y."/>
            <person name="Venter S.N."/>
            <person name="Steenkamp E.T."/>
        </authorList>
    </citation>
    <scope>NUCLEOTIDE SEQUENCE [LARGE SCALE GENOMIC DNA]</scope>
    <source>
        <strain evidence="10 12">JPY454</strain>
    </source>
</reference>
<dbReference type="InterPro" id="IPR013708">
    <property type="entry name" value="Shikimate_DH-bd_N"/>
</dbReference>
<evidence type="ECO:0000256" key="5">
    <source>
        <dbReference type="ARBA" id="ARBA00060613"/>
    </source>
</evidence>
<keyword evidence="4 6" id="KW-0057">Aromatic amino acid biosynthesis</keyword>
<evidence type="ECO:0000256" key="3">
    <source>
        <dbReference type="ARBA" id="ARBA00023002"/>
    </source>
</evidence>
<evidence type="ECO:0000313" key="9">
    <source>
        <dbReference type="EMBL" id="MBB5398284.1"/>
    </source>
</evidence>
<comment type="pathway">
    <text evidence="5">Aromatic compound metabolism; 3,4-dihydroxybenzoate biosynthesis; 3-dehydroquinate from D-quinate (NAD(+) route).</text>
</comment>
<evidence type="ECO:0000256" key="1">
    <source>
        <dbReference type="ARBA" id="ARBA00004871"/>
    </source>
</evidence>
<feature type="binding site" evidence="6">
    <location>
        <position position="142"/>
    </location>
    <ligand>
        <name>shikimate</name>
        <dbReference type="ChEBI" id="CHEBI:36208"/>
    </ligand>
</feature>
<dbReference type="Pfam" id="PF08501">
    <property type="entry name" value="Shikimate_dh_N"/>
    <property type="match status" value="1"/>
</dbReference>
<feature type="binding site" evidence="6">
    <location>
        <position position="281"/>
    </location>
    <ligand>
        <name>NADP(+)</name>
        <dbReference type="ChEBI" id="CHEBI:58349"/>
    </ligand>
</feature>
<dbReference type="FunFam" id="3.40.50.720:FF:000086">
    <property type="entry name" value="Quinate/shikimate dehydrogenase"/>
    <property type="match status" value="1"/>
</dbReference>
<dbReference type="GO" id="GO:0005829">
    <property type="term" value="C:cytosol"/>
    <property type="evidence" value="ECO:0007669"/>
    <property type="project" value="TreeGrafter"/>
</dbReference>
<dbReference type="EMBL" id="VOMC01000004">
    <property type="protein sequence ID" value="NVI03263.1"/>
    <property type="molecule type" value="Genomic_DNA"/>
</dbReference>
<dbReference type="CDD" id="cd01065">
    <property type="entry name" value="NAD_bind_Shikimate_DH"/>
    <property type="match status" value="1"/>
</dbReference>
<feature type="binding site" evidence="6">
    <location>
        <position position="288"/>
    </location>
    <ligand>
        <name>shikimate</name>
        <dbReference type="ChEBI" id="CHEBI:36208"/>
    </ligand>
</feature>
<keyword evidence="2 6" id="KW-0028">Amino-acid biosynthesis</keyword>
<evidence type="ECO:0000259" key="7">
    <source>
        <dbReference type="Pfam" id="PF01262"/>
    </source>
</evidence>
<dbReference type="NCBIfam" id="NF009201">
    <property type="entry name" value="PRK12549.1"/>
    <property type="match status" value="1"/>
</dbReference>
<keyword evidence="6" id="KW-0521">NADP</keyword>
<gene>
    <name evidence="6" type="primary">aroE</name>
    <name evidence="10" type="ORF">FSB64_05495</name>
    <name evidence="9" type="ORF">HDG41_000320</name>
</gene>
<dbReference type="SUPFAM" id="SSF53223">
    <property type="entry name" value="Aminoacid dehydrogenase-like, N-terminal domain"/>
    <property type="match status" value="1"/>
</dbReference>
<dbReference type="GO" id="GO:0050661">
    <property type="term" value="F:NADP binding"/>
    <property type="evidence" value="ECO:0007669"/>
    <property type="project" value="TreeGrafter"/>
</dbReference>
<dbReference type="Proteomes" id="UP000592820">
    <property type="component" value="Unassembled WGS sequence"/>
</dbReference>
<feature type="binding site" evidence="6">
    <location>
        <begin position="166"/>
        <end position="170"/>
    </location>
    <ligand>
        <name>NADP(+)</name>
        <dbReference type="ChEBI" id="CHEBI:58349"/>
    </ligand>
</feature>
<feature type="binding site" evidence="6">
    <location>
        <position position="127"/>
    </location>
    <ligand>
        <name>shikimate</name>
        <dbReference type="ChEBI" id="CHEBI:36208"/>
    </ligand>
</feature>
<feature type="domain" description="Alanine dehydrogenase/pyridine nucleotide transhydrogenase NAD(H)-binding" evidence="7">
    <location>
        <begin position="153"/>
        <end position="240"/>
    </location>
</feature>
<feature type="domain" description="Shikimate dehydrogenase substrate binding N-terminal" evidence="8">
    <location>
        <begin position="42"/>
        <end position="129"/>
    </location>
</feature>
<dbReference type="SUPFAM" id="SSF51735">
    <property type="entry name" value="NAD(P)-binding Rossmann-fold domains"/>
    <property type="match status" value="1"/>
</dbReference>
<evidence type="ECO:0000256" key="6">
    <source>
        <dbReference type="HAMAP-Rule" id="MF_00222"/>
    </source>
</evidence>
<feature type="active site" description="Proton acceptor" evidence="6">
    <location>
        <position position="106"/>
    </location>
</feature>
<name>A0A7W8L0U4_9BURK</name>
<accession>A0A7W8L0U4</accession>
<dbReference type="GO" id="GO:0008652">
    <property type="term" value="P:amino acid biosynthetic process"/>
    <property type="evidence" value="ECO:0007669"/>
    <property type="project" value="UniProtKB-KW"/>
</dbReference>
<feature type="binding site" evidence="6">
    <location>
        <begin position="50"/>
        <end position="52"/>
    </location>
    <ligand>
        <name>shikimate</name>
        <dbReference type="ChEBI" id="CHEBI:36208"/>
    </ligand>
</feature>
<dbReference type="Proteomes" id="UP000821598">
    <property type="component" value="Unassembled WGS sequence"/>
</dbReference>
<dbReference type="GO" id="GO:0004764">
    <property type="term" value="F:shikimate 3-dehydrogenase (NADP+) activity"/>
    <property type="evidence" value="ECO:0007669"/>
    <property type="project" value="UniProtKB-UniRule"/>
</dbReference>
<protein>
    <recommendedName>
        <fullName evidence="6">Shikimate dehydrogenase (NADP(+))</fullName>
        <shortName evidence="6">SDH</shortName>
        <ecNumber evidence="6">1.1.1.25</ecNumber>
    </recommendedName>
</protein>
<sequence>MNTQANTQANTQEKPRTDAQITALANAQASLRATPQSFLVGLIGSGISGSLTPAMHEEEGSKLGLHYVYRRIDLDAQKLDTAALPELLTAAERMGYNGLNITYPCKQAVIPLLDELSDDARALGAVNTVLFKDGKRIGHNTDWSGFARAFQRGLPDVSLERVVQLGAGGAGAAVAHAALNMGAQSLTLFDVDAARAQSLADELQARFPKAKVSAGTSLEESLAAAQGLIHATPTGMAKMPGLPLPAELLHRDLWVADIVYFPIRTALLQAAEALGCRTLSGGGMAVYQAVDAMRIFTGLEPDAERVYTHFQSLLQR</sequence>
<proteinExistence type="inferred from homology"/>